<dbReference type="RefSeq" id="WP_274352281.1">
    <property type="nucleotide sequence ID" value="NZ_JAQZSM010000008.1"/>
</dbReference>
<dbReference type="PANTHER" id="PTHR10110:SF86">
    <property type="entry name" value="SODIUM_HYDROGEN EXCHANGER 7"/>
    <property type="match status" value="1"/>
</dbReference>
<evidence type="ECO:0000256" key="3">
    <source>
        <dbReference type="ARBA" id="ARBA00022475"/>
    </source>
</evidence>
<proteinExistence type="predicted"/>
<evidence type="ECO:0000256" key="5">
    <source>
        <dbReference type="ARBA" id="ARBA00022989"/>
    </source>
</evidence>
<feature type="transmembrane region" description="Helical" evidence="10">
    <location>
        <begin position="70"/>
        <end position="91"/>
    </location>
</feature>
<keyword evidence="6" id="KW-0915">Sodium</keyword>
<evidence type="ECO:0000313" key="12">
    <source>
        <dbReference type="EMBL" id="MDD7971602.1"/>
    </source>
</evidence>
<organism evidence="12 13">
    <name type="scientific">Roseinatronobacter alkalisoli</name>
    <dbReference type="NCBI Taxonomy" id="3028235"/>
    <lineage>
        <taxon>Bacteria</taxon>
        <taxon>Pseudomonadati</taxon>
        <taxon>Pseudomonadota</taxon>
        <taxon>Alphaproteobacteria</taxon>
        <taxon>Rhodobacterales</taxon>
        <taxon>Paracoccaceae</taxon>
        <taxon>Roseinatronobacter</taxon>
    </lineage>
</organism>
<dbReference type="Pfam" id="PF00027">
    <property type="entry name" value="cNMP_binding"/>
    <property type="match status" value="1"/>
</dbReference>
<dbReference type="Gene3D" id="2.60.120.10">
    <property type="entry name" value="Jelly Rolls"/>
    <property type="match status" value="1"/>
</dbReference>
<accession>A0ABT5T907</accession>
<sequence>MDIITLVAALAVLFIIIGISEPLSERARLPFTVILAVIGAVLGGVALYLLSSDLNEALNPTVRRLLEQPIRANVFLYVLLPTLLFQVALMVNARRMLDDWVPILVMAVMAVIVATVVIGYALKPFTTLPLVACLLIGAIVSTTDPSAVVSIFRNIAAPQRLTRIVEGESLLNDAAAIALFGFFITFVMLGVPDPTLQEALVAFPWLIAGGVLIGWVFARVTVSLMTLIPTFPRAQVSISVALPYLTYIVAEQIASASGVIAVVVSGLTLNLLGPGRLTPASYNYLREVWDVLAYWAGALIFILAALLIPRLMVDVRLNDIFLIGVIVVAAFFARAVILFGMLPVLSALKLSPRVDRPYRVAILWGGLRGAVTLALALAVTESALVPPAIKRELGILATGFTLFTLLIQGTTLRWVIGKLGLDRLPALDTALSNQVIAVALQNVREEVAETTRDYRLPKEVIRSEAKRFAERLDIAVDMAENAQAIPDRDRITLGLVALAGRERDLIIENFRQQLFSARLVEQMLTDVDRLIERTRQGGRYEYRAAGRIALGYGAWYRIAVWLHSRLNWSWLLENMTADRFEILLNQRLVLGQLHGFLDNKIRRIHGRRVADLLHELLRRREEETENAIEGLRLQYPGYAEEMERRFIRRTSLRLEEREYEILFGDGLISRELYTTLRNRADAARSTVEARPHLDFALQKDAFVRSFPLFQDMSDEQRRKLARALTTRYVEPGSILIRKGEVANCVFFIASGAVEVERKGQKARLGRGEFFGHIGMLAREPRSAMVSAISHSTLLTLDEQRFRRMLTRNKTLLQAVADSAAKRGVELDLRVFGTTRAKKNGS</sequence>
<comment type="caution">
    <text evidence="12">The sequence shown here is derived from an EMBL/GenBank/DDBJ whole genome shotgun (WGS) entry which is preliminary data.</text>
</comment>
<keyword evidence="5 10" id="KW-1133">Transmembrane helix</keyword>
<protein>
    <submittedName>
        <fullName evidence="12">Cation:proton antiporter</fullName>
    </submittedName>
</protein>
<dbReference type="InterPro" id="IPR006153">
    <property type="entry name" value="Cation/H_exchanger_TM"/>
</dbReference>
<feature type="transmembrane region" description="Helical" evidence="10">
    <location>
        <begin position="362"/>
        <end position="381"/>
    </location>
</feature>
<reference evidence="12" key="1">
    <citation type="submission" date="2023-02" db="EMBL/GenBank/DDBJ databases">
        <title>Description of Roseinatronobacter alkalisoli sp. nov., an alkaliphilic bacerium isolated from soda soil.</title>
        <authorList>
            <person name="Wei W."/>
        </authorList>
    </citation>
    <scope>NUCLEOTIDE SEQUENCE</scope>
    <source>
        <strain evidence="12">HJB301</strain>
    </source>
</reference>
<dbReference type="InterPro" id="IPR018488">
    <property type="entry name" value="cNMP-bd_CS"/>
</dbReference>
<comment type="subcellular location">
    <subcellularLocation>
        <location evidence="1">Cell membrane</location>
        <topology evidence="1">Multi-pass membrane protein</topology>
    </subcellularLocation>
</comment>
<keyword evidence="9" id="KW-0739">Sodium transport</keyword>
<evidence type="ECO:0000256" key="10">
    <source>
        <dbReference type="SAM" id="Phobius"/>
    </source>
</evidence>
<evidence type="ECO:0000256" key="1">
    <source>
        <dbReference type="ARBA" id="ARBA00004651"/>
    </source>
</evidence>
<feature type="transmembrane region" description="Helical" evidence="10">
    <location>
        <begin position="103"/>
        <end position="122"/>
    </location>
</feature>
<evidence type="ECO:0000256" key="4">
    <source>
        <dbReference type="ARBA" id="ARBA00022692"/>
    </source>
</evidence>
<evidence type="ECO:0000256" key="7">
    <source>
        <dbReference type="ARBA" id="ARBA00023065"/>
    </source>
</evidence>
<evidence type="ECO:0000256" key="9">
    <source>
        <dbReference type="ARBA" id="ARBA00023201"/>
    </source>
</evidence>
<keyword evidence="2" id="KW-0813">Transport</keyword>
<keyword evidence="8 10" id="KW-0472">Membrane</keyword>
<name>A0ABT5T907_9RHOB</name>
<keyword evidence="3" id="KW-1003">Cell membrane</keyword>
<feature type="transmembrane region" description="Helical" evidence="10">
    <location>
        <begin position="128"/>
        <end position="149"/>
    </location>
</feature>
<evidence type="ECO:0000259" key="11">
    <source>
        <dbReference type="PROSITE" id="PS50042"/>
    </source>
</evidence>
<dbReference type="PROSITE" id="PS00888">
    <property type="entry name" value="CNMP_BINDING_1"/>
    <property type="match status" value="1"/>
</dbReference>
<evidence type="ECO:0000256" key="6">
    <source>
        <dbReference type="ARBA" id="ARBA00023053"/>
    </source>
</evidence>
<feature type="transmembrane region" description="Helical" evidence="10">
    <location>
        <begin position="249"/>
        <end position="272"/>
    </location>
</feature>
<dbReference type="CDD" id="cd00038">
    <property type="entry name" value="CAP_ED"/>
    <property type="match status" value="1"/>
</dbReference>
<gene>
    <name evidence="12" type="ORF">PUT78_10850</name>
</gene>
<keyword evidence="13" id="KW-1185">Reference proteome</keyword>
<dbReference type="Gene3D" id="6.10.140.1330">
    <property type="match status" value="1"/>
</dbReference>
<feature type="transmembrane region" description="Helical" evidence="10">
    <location>
        <begin position="31"/>
        <end position="50"/>
    </location>
</feature>
<dbReference type="SMART" id="SM00100">
    <property type="entry name" value="cNMP"/>
    <property type="match status" value="1"/>
</dbReference>
<feature type="transmembrane region" description="Helical" evidence="10">
    <location>
        <begin position="320"/>
        <end position="342"/>
    </location>
</feature>
<feature type="transmembrane region" description="Helical" evidence="10">
    <location>
        <begin position="203"/>
        <end position="228"/>
    </location>
</feature>
<evidence type="ECO:0000256" key="8">
    <source>
        <dbReference type="ARBA" id="ARBA00023136"/>
    </source>
</evidence>
<dbReference type="PROSITE" id="PS50042">
    <property type="entry name" value="CNMP_BINDING_3"/>
    <property type="match status" value="1"/>
</dbReference>
<dbReference type="EMBL" id="JAQZSM010000008">
    <property type="protein sequence ID" value="MDD7971602.1"/>
    <property type="molecule type" value="Genomic_DNA"/>
</dbReference>
<feature type="transmembrane region" description="Helical" evidence="10">
    <location>
        <begin position="170"/>
        <end position="191"/>
    </location>
</feature>
<feature type="transmembrane region" description="Helical" evidence="10">
    <location>
        <begin position="6"/>
        <end position="24"/>
    </location>
</feature>
<feature type="transmembrane region" description="Helical" evidence="10">
    <location>
        <begin position="292"/>
        <end position="313"/>
    </location>
</feature>
<dbReference type="InterPro" id="IPR018422">
    <property type="entry name" value="Cation/H_exchanger_CPA1"/>
</dbReference>
<evidence type="ECO:0000256" key="2">
    <source>
        <dbReference type="ARBA" id="ARBA00022448"/>
    </source>
</evidence>
<keyword evidence="7" id="KW-0406">Ion transport</keyword>
<feature type="domain" description="Cyclic nucleotide-binding" evidence="11">
    <location>
        <begin position="708"/>
        <end position="822"/>
    </location>
</feature>
<feature type="transmembrane region" description="Helical" evidence="10">
    <location>
        <begin position="393"/>
        <end position="416"/>
    </location>
</feature>
<keyword evidence="4 10" id="KW-0812">Transmembrane</keyword>
<dbReference type="InterPro" id="IPR018490">
    <property type="entry name" value="cNMP-bd_dom_sf"/>
</dbReference>
<dbReference type="PANTHER" id="PTHR10110">
    <property type="entry name" value="SODIUM/HYDROGEN EXCHANGER"/>
    <property type="match status" value="1"/>
</dbReference>
<dbReference type="InterPro" id="IPR014710">
    <property type="entry name" value="RmlC-like_jellyroll"/>
</dbReference>
<dbReference type="InterPro" id="IPR000595">
    <property type="entry name" value="cNMP-bd_dom"/>
</dbReference>
<evidence type="ECO:0000313" key="13">
    <source>
        <dbReference type="Proteomes" id="UP001431784"/>
    </source>
</evidence>
<dbReference type="Proteomes" id="UP001431784">
    <property type="component" value="Unassembled WGS sequence"/>
</dbReference>
<dbReference type="Pfam" id="PF00999">
    <property type="entry name" value="Na_H_Exchanger"/>
    <property type="match status" value="1"/>
</dbReference>
<dbReference type="SUPFAM" id="SSF51206">
    <property type="entry name" value="cAMP-binding domain-like"/>
    <property type="match status" value="1"/>
</dbReference>